<evidence type="ECO:0000313" key="10">
    <source>
        <dbReference type="Proteomes" id="UP000298127"/>
    </source>
</evidence>
<dbReference type="InterPro" id="IPR055235">
    <property type="entry name" value="ASD1_cat"/>
</dbReference>
<dbReference type="Pfam" id="PF22848">
    <property type="entry name" value="ASD1_dom"/>
    <property type="match status" value="1"/>
</dbReference>
<evidence type="ECO:0000256" key="5">
    <source>
        <dbReference type="ARBA" id="ARBA00022801"/>
    </source>
</evidence>
<evidence type="ECO:0000256" key="1">
    <source>
        <dbReference type="ARBA" id="ARBA00001462"/>
    </source>
</evidence>
<dbReference type="Gene3D" id="2.60.40.1180">
    <property type="entry name" value="Golgi alpha-mannosidase II"/>
    <property type="match status" value="1"/>
</dbReference>
<evidence type="ECO:0000256" key="3">
    <source>
        <dbReference type="ARBA" id="ARBA00011165"/>
    </source>
</evidence>
<dbReference type="GO" id="GO:0000272">
    <property type="term" value="P:polysaccharide catabolic process"/>
    <property type="evidence" value="ECO:0007669"/>
    <property type="project" value="TreeGrafter"/>
</dbReference>
<dbReference type="SMART" id="SM00813">
    <property type="entry name" value="Alpha-L-AF_C"/>
    <property type="match status" value="1"/>
</dbReference>
<keyword evidence="7" id="KW-0326">Glycosidase</keyword>
<dbReference type="PANTHER" id="PTHR43576:SF3">
    <property type="entry name" value="ALPHA-L-ARABINOFURANOSIDASE C"/>
    <property type="match status" value="1"/>
</dbReference>
<evidence type="ECO:0000256" key="4">
    <source>
        <dbReference type="ARBA" id="ARBA00012670"/>
    </source>
</evidence>
<organism evidence="9 10">
    <name type="scientific">Orlajensenia leifsoniae</name>
    <dbReference type="NCBI Taxonomy" id="2561933"/>
    <lineage>
        <taxon>Bacteria</taxon>
        <taxon>Bacillati</taxon>
        <taxon>Actinomycetota</taxon>
        <taxon>Actinomycetes</taxon>
        <taxon>Micrococcales</taxon>
        <taxon>Microbacteriaceae</taxon>
        <taxon>Orlajensenia</taxon>
    </lineage>
</organism>
<dbReference type="InterPro" id="IPR013780">
    <property type="entry name" value="Glyco_hydro_b"/>
</dbReference>
<comment type="subunit">
    <text evidence="3">Homohexamer; trimer of dimers.</text>
</comment>
<sequence length="503" mass="54864">MPTARLTIDPHFAIGPINRRLFGSFVEHLGRCVYDGLYEPGHPTADAEGFRQDVIDLVKELGVSAIRYPGGNFVSGFRWEDSVGPKEDRPRRLDLAWHSTETNEVGLHEFASWLDKVGSELMLAVNLGTRGTLEALDLLEYSNISGGTALSDQRIANGATDAFGVKMWCLGNEMDGPWQLGHRSADDYGKIASQTAKALRQVDPSLELVVCGSSSAHMPTFGEWERVVLTHTYDDVDYISCHAYYEEKNGDLDSFLASAVDMDHFIESVVATADHVKAVKGSSKTIDISFDEWNVWYIDRYHGVDKIEGVDNWPVAPRLLEDAYSVADAVVFGNLMISLLKHADRVTSASLAQLVNVIAPIMTEPGGIAWKQTTYFPFAITSRLAQGRALELKLDAPTYSTEVYGEVPLVDAVATHDDETGRSAVFLVNRSQTEAITVTVDIGGLGGVAILETHTLADDDLTAVNTLQDPERVGVHANDSAAIDGRELVITLPPVSWTAISLG</sequence>
<dbReference type="EC" id="3.2.1.55" evidence="4"/>
<keyword evidence="5" id="KW-0378">Hydrolase</keyword>
<dbReference type="Proteomes" id="UP000298127">
    <property type="component" value="Unassembled WGS sequence"/>
</dbReference>
<dbReference type="InterPro" id="IPR017853">
    <property type="entry name" value="GH"/>
</dbReference>
<dbReference type="AlphaFoldDB" id="A0A4Y9QYQ2"/>
<dbReference type="SUPFAM" id="SSF51445">
    <property type="entry name" value="(Trans)glycosidases"/>
    <property type="match status" value="1"/>
</dbReference>
<dbReference type="EMBL" id="SPQZ01000004">
    <property type="protein sequence ID" value="TFV96908.1"/>
    <property type="molecule type" value="Genomic_DNA"/>
</dbReference>
<dbReference type="GO" id="GO:0046556">
    <property type="term" value="F:alpha-L-arabinofuranosidase activity"/>
    <property type="evidence" value="ECO:0007669"/>
    <property type="project" value="UniProtKB-EC"/>
</dbReference>
<evidence type="ECO:0000256" key="6">
    <source>
        <dbReference type="ARBA" id="ARBA00023277"/>
    </source>
</evidence>
<protein>
    <recommendedName>
        <fullName evidence="4">non-reducing end alpha-L-arabinofuranosidase</fullName>
        <ecNumber evidence="4">3.2.1.55</ecNumber>
    </recommendedName>
</protein>
<name>A0A4Y9QYQ2_9MICO</name>
<comment type="similarity">
    <text evidence="2">Belongs to the glycosyl hydrolase 51 family.</text>
</comment>
<proteinExistence type="inferred from homology"/>
<gene>
    <name evidence="9" type="ORF">E4M00_12650</name>
</gene>
<evidence type="ECO:0000313" key="9">
    <source>
        <dbReference type="EMBL" id="TFV96908.1"/>
    </source>
</evidence>
<evidence type="ECO:0000259" key="8">
    <source>
        <dbReference type="SMART" id="SM00813"/>
    </source>
</evidence>
<evidence type="ECO:0000256" key="2">
    <source>
        <dbReference type="ARBA" id="ARBA00007186"/>
    </source>
</evidence>
<dbReference type="GO" id="GO:0046373">
    <property type="term" value="P:L-arabinose metabolic process"/>
    <property type="evidence" value="ECO:0007669"/>
    <property type="project" value="InterPro"/>
</dbReference>
<accession>A0A4Y9QYQ2</accession>
<dbReference type="RefSeq" id="WP_135120866.1">
    <property type="nucleotide sequence ID" value="NZ_SPQZ01000004.1"/>
</dbReference>
<keyword evidence="10" id="KW-1185">Reference proteome</keyword>
<dbReference type="Gene3D" id="3.20.20.80">
    <property type="entry name" value="Glycosidases"/>
    <property type="match status" value="1"/>
</dbReference>
<dbReference type="InterPro" id="IPR010720">
    <property type="entry name" value="Alpha-L-AF_C"/>
</dbReference>
<comment type="caution">
    <text evidence="9">The sequence shown here is derived from an EMBL/GenBank/DDBJ whole genome shotgun (WGS) entry which is preliminary data.</text>
</comment>
<evidence type="ECO:0000256" key="7">
    <source>
        <dbReference type="ARBA" id="ARBA00023295"/>
    </source>
</evidence>
<dbReference type="SUPFAM" id="SSF51011">
    <property type="entry name" value="Glycosyl hydrolase domain"/>
    <property type="match status" value="1"/>
</dbReference>
<reference evidence="9 10" key="1">
    <citation type="journal article" date="2018" name="J. Microbiol.">
        <title>Leifsonia flava sp. nov., a novel actinobacterium isolated from the rhizosphere of Aquilegia viridiflora.</title>
        <authorList>
            <person name="Cai Y."/>
            <person name="Tao W.Z."/>
            <person name="Ma Y.J."/>
            <person name="Cheng J."/>
            <person name="Zhang M.Y."/>
            <person name="Zhang Y.X."/>
        </authorList>
    </citation>
    <scope>NUCLEOTIDE SEQUENCE [LARGE SCALE GENOMIC DNA]</scope>
    <source>
        <strain evidence="9 10">SYP-B2174</strain>
    </source>
</reference>
<dbReference type="PANTHER" id="PTHR43576">
    <property type="entry name" value="ALPHA-L-ARABINOFURANOSIDASE C-RELATED"/>
    <property type="match status" value="1"/>
</dbReference>
<feature type="domain" description="Alpha-L-arabinofuranosidase C-terminal" evidence="8">
    <location>
        <begin position="291"/>
        <end position="496"/>
    </location>
</feature>
<keyword evidence="6" id="KW-0119">Carbohydrate metabolism</keyword>
<dbReference type="Pfam" id="PF06964">
    <property type="entry name" value="Alpha-L-AF_C"/>
    <property type="match status" value="1"/>
</dbReference>
<comment type="catalytic activity">
    <reaction evidence="1">
        <text>Hydrolysis of terminal non-reducing alpha-L-arabinofuranoside residues in alpha-L-arabinosides.</text>
        <dbReference type="EC" id="3.2.1.55"/>
    </reaction>
</comment>